<evidence type="ECO:0000313" key="2">
    <source>
        <dbReference type="Proteomes" id="UP001148838"/>
    </source>
</evidence>
<comment type="caution">
    <text evidence="1">The sequence shown here is derived from an EMBL/GenBank/DDBJ whole genome shotgun (WGS) entry which is preliminary data.</text>
</comment>
<dbReference type="EMBL" id="JAJSOF020000033">
    <property type="protein sequence ID" value="KAJ4429521.1"/>
    <property type="molecule type" value="Genomic_DNA"/>
</dbReference>
<dbReference type="Proteomes" id="UP001148838">
    <property type="component" value="Unassembled WGS sequence"/>
</dbReference>
<sequence length="277" mass="31953">MSPLRGPQIDGFRPRSSHHYLRTKLEAAYYALNITKEPSDCRRRAAARHTGCSFQSSLMLAGSEFQNLGRAIVKEDEYEEVRWDGSVTVKRAAWTIREGPRPTSRLLASRPHAEAEVNDHPTRMELRRDSNECPTERLQPRGQRGGVLRRGEGRLRAHLVLAERRGVRIVRECYLWTRVEPSRLRRCGYKREDASERQSKVRVAGTRSQMENNRTPKALLGALPVGRRKVGRPKFRWLDDVQADLTKVGIRRWRTRALDRSDWSDVLRKAKAKLQGP</sequence>
<keyword evidence="2" id="KW-1185">Reference proteome</keyword>
<accession>A0ABQ8S665</accession>
<name>A0ABQ8S665_PERAM</name>
<proteinExistence type="predicted"/>
<organism evidence="1 2">
    <name type="scientific">Periplaneta americana</name>
    <name type="common">American cockroach</name>
    <name type="synonym">Blatta americana</name>
    <dbReference type="NCBI Taxonomy" id="6978"/>
    <lineage>
        <taxon>Eukaryota</taxon>
        <taxon>Metazoa</taxon>
        <taxon>Ecdysozoa</taxon>
        <taxon>Arthropoda</taxon>
        <taxon>Hexapoda</taxon>
        <taxon>Insecta</taxon>
        <taxon>Pterygota</taxon>
        <taxon>Neoptera</taxon>
        <taxon>Polyneoptera</taxon>
        <taxon>Dictyoptera</taxon>
        <taxon>Blattodea</taxon>
        <taxon>Blattoidea</taxon>
        <taxon>Blattidae</taxon>
        <taxon>Blattinae</taxon>
        <taxon>Periplaneta</taxon>
    </lineage>
</organism>
<reference evidence="1 2" key="1">
    <citation type="journal article" date="2022" name="Allergy">
        <title>Genome assembly and annotation of Periplaneta americana reveal a comprehensive cockroach allergen profile.</title>
        <authorList>
            <person name="Wang L."/>
            <person name="Xiong Q."/>
            <person name="Saelim N."/>
            <person name="Wang L."/>
            <person name="Nong W."/>
            <person name="Wan A.T."/>
            <person name="Shi M."/>
            <person name="Liu X."/>
            <person name="Cao Q."/>
            <person name="Hui J.H.L."/>
            <person name="Sookrung N."/>
            <person name="Leung T.F."/>
            <person name="Tungtrongchitr A."/>
            <person name="Tsui S.K.W."/>
        </authorList>
    </citation>
    <scope>NUCLEOTIDE SEQUENCE [LARGE SCALE GENOMIC DNA]</scope>
    <source>
        <strain evidence="1">PWHHKU_190912</strain>
    </source>
</reference>
<protein>
    <submittedName>
        <fullName evidence="1">Uncharacterized protein</fullName>
    </submittedName>
</protein>
<gene>
    <name evidence="1" type="ORF">ANN_21690</name>
</gene>
<evidence type="ECO:0000313" key="1">
    <source>
        <dbReference type="EMBL" id="KAJ4429521.1"/>
    </source>
</evidence>